<protein>
    <submittedName>
        <fullName evidence="3">Uncharacterized protein (TIGR00106 family)</fullName>
    </submittedName>
</protein>
<dbReference type="EMBL" id="JADOUE010000001">
    <property type="protein sequence ID" value="MBG6121382.1"/>
    <property type="molecule type" value="Genomic_DNA"/>
</dbReference>
<organism evidence="3 4">
    <name type="scientific">Corynebacterium aquatimens</name>
    <dbReference type="NCBI Taxonomy" id="1190508"/>
    <lineage>
        <taxon>Bacteria</taxon>
        <taxon>Bacillati</taxon>
        <taxon>Actinomycetota</taxon>
        <taxon>Actinomycetes</taxon>
        <taxon>Mycobacteriales</taxon>
        <taxon>Corynebacteriaceae</taxon>
        <taxon>Corynebacterium</taxon>
    </lineage>
</organism>
<comment type="similarity">
    <text evidence="1">Belongs to the UPF0045 family.</text>
</comment>
<feature type="domain" description="Thiamine-binding protein" evidence="2">
    <location>
        <begin position="24"/>
        <end position="115"/>
    </location>
</feature>
<proteinExistence type="inferred from homology"/>
<dbReference type="Pfam" id="PF01910">
    <property type="entry name" value="Thiamine_BP"/>
    <property type="match status" value="1"/>
</dbReference>
<dbReference type="Gene3D" id="3.30.70.930">
    <property type="match status" value="1"/>
</dbReference>
<dbReference type="SUPFAM" id="SSF89957">
    <property type="entry name" value="MTH1187/YkoF-like"/>
    <property type="match status" value="1"/>
</dbReference>
<evidence type="ECO:0000256" key="1">
    <source>
        <dbReference type="ARBA" id="ARBA00010272"/>
    </source>
</evidence>
<dbReference type="GO" id="GO:0005829">
    <property type="term" value="C:cytosol"/>
    <property type="evidence" value="ECO:0007669"/>
    <property type="project" value="TreeGrafter"/>
</dbReference>
<dbReference type="Proteomes" id="UP000658613">
    <property type="component" value="Unassembled WGS sequence"/>
</dbReference>
<name>A0A931DW87_9CORY</name>
<gene>
    <name evidence="3" type="ORF">IW254_000351</name>
</gene>
<evidence type="ECO:0000313" key="4">
    <source>
        <dbReference type="Proteomes" id="UP000658613"/>
    </source>
</evidence>
<dbReference type="PANTHER" id="PTHR33777:SF1">
    <property type="entry name" value="UPF0045 PROTEIN ECM15"/>
    <property type="match status" value="1"/>
</dbReference>
<sequence>MPTIGDTGIGIAGIVDKLECMILAFSVAPTETPDATAEMAAAVARAVKVVRESGLPNETNAMFTLVEGEWDEVMDVVKRATEAVAEASPRVSLVIKADIRPGYTGQIASKVESLERELDAL</sequence>
<reference evidence="3" key="1">
    <citation type="submission" date="2020-11" db="EMBL/GenBank/DDBJ databases">
        <title>Sequencing the genomes of 1000 actinobacteria strains.</title>
        <authorList>
            <person name="Klenk H.-P."/>
        </authorList>
    </citation>
    <scope>NUCLEOTIDE SEQUENCE</scope>
    <source>
        <strain evidence="3">DSM 45632</strain>
    </source>
</reference>
<keyword evidence="4" id="KW-1185">Reference proteome</keyword>
<comment type="caution">
    <text evidence="3">The sequence shown here is derived from an EMBL/GenBank/DDBJ whole genome shotgun (WGS) entry which is preliminary data.</text>
</comment>
<dbReference type="InterPro" id="IPR002767">
    <property type="entry name" value="Thiamine_BP"/>
</dbReference>
<evidence type="ECO:0000259" key="2">
    <source>
        <dbReference type="Pfam" id="PF01910"/>
    </source>
</evidence>
<evidence type="ECO:0000313" key="3">
    <source>
        <dbReference type="EMBL" id="MBG6121382.1"/>
    </source>
</evidence>
<dbReference type="InterPro" id="IPR029756">
    <property type="entry name" value="MTH1187/YkoF-like"/>
</dbReference>
<dbReference type="PANTHER" id="PTHR33777">
    <property type="entry name" value="UPF0045 PROTEIN ECM15"/>
    <property type="match status" value="1"/>
</dbReference>
<accession>A0A931DW87</accession>
<dbReference type="AlphaFoldDB" id="A0A931DW87"/>
<dbReference type="InterPro" id="IPR051614">
    <property type="entry name" value="UPF0045_domain"/>
</dbReference>